<protein>
    <submittedName>
        <fullName evidence="1">Uncharacterized protein</fullName>
    </submittedName>
</protein>
<proteinExistence type="predicted"/>
<dbReference type="RefSeq" id="WP_074686073.1">
    <property type="nucleotide sequence ID" value="NZ_FNNF01000009.1"/>
</dbReference>
<evidence type="ECO:0000313" key="2">
    <source>
        <dbReference type="Proteomes" id="UP000182429"/>
    </source>
</evidence>
<accession>A0A1H2SHK3</accession>
<organism evidence="1 2">
    <name type="scientific">Kandleria vitulina</name>
    <dbReference type="NCBI Taxonomy" id="1630"/>
    <lineage>
        <taxon>Bacteria</taxon>
        <taxon>Bacillati</taxon>
        <taxon>Bacillota</taxon>
        <taxon>Erysipelotrichia</taxon>
        <taxon>Erysipelotrichales</taxon>
        <taxon>Coprobacillaceae</taxon>
        <taxon>Kandleria</taxon>
    </lineage>
</organism>
<sequence length="136" mass="15220">MNTIKKTFVTLSLILVLLTAFTTVSLAGRIQMKGRKVRIDQATAVHVSKTTNSAKVTANFKLVKGNPRAIIVWVYSADQKTLYSNFLKSYENGGATTQKYRPNKPHKKGTKIAVLYRDYKGGVAFPYETGGYIDYY</sequence>
<name>A0A1H2SHK3_9FIRM</name>
<reference evidence="1 2" key="1">
    <citation type="submission" date="2016-10" db="EMBL/GenBank/DDBJ databases">
        <authorList>
            <person name="de Groot N.N."/>
        </authorList>
    </citation>
    <scope>NUCLEOTIDE SEQUENCE [LARGE SCALE GENOMIC DNA]</scope>
    <source>
        <strain evidence="1 2">S3b</strain>
    </source>
</reference>
<dbReference type="Proteomes" id="UP000182429">
    <property type="component" value="Unassembled WGS sequence"/>
</dbReference>
<dbReference type="STRING" id="1630.SAMN05216514_11143"/>
<dbReference type="AlphaFoldDB" id="A0A1H2SHK3"/>
<gene>
    <name evidence="1" type="ORF">SAMN04487759_10965</name>
</gene>
<dbReference type="EMBL" id="FNNF01000009">
    <property type="protein sequence ID" value="SDW31017.1"/>
    <property type="molecule type" value="Genomic_DNA"/>
</dbReference>
<evidence type="ECO:0000313" key="1">
    <source>
        <dbReference type="EMBL" id="SDW31017.1"/>
    </source>
</evidence>